<gene>
    <name evidence="1" type="primary">sixA</name>
    <name evidence="1" type="ORF">C0601_10695</name>
</gene>
<dbReference type="Proteomes" id="UP000234857">
    <property type="component" value="Unassembled WGS sequence"/>
</dbReference>
<dbReference type="CDD" id="cd07067">
    <property type="entry name" value="HP_PGM_like"/>
    <property type="match status" value="1"/>
</dbReference>
<dbReference type="GO" id="GO:0101006">
    <property type="term" value="F:protein histidine phosphatase activity"/>
    <property type="evidence" value="ECO:0007669"/>
    <property type="project" value="InterPro"/>
</dbReference>
<evidence type="ECO:0000313" key="2">
    <source>
        <dbReference type="Proteomes" id="UP000234857"/>
    </source>
</evidence>
<dbReference type="EMBL" id="PKTG01000122">
    <property type="protein sequence ID" value="PLX16083.1"/>
    <property type="molecule type" value="Genomic_DNA"/>
</dbReference>
<dbReference type="InterPro" id="IPR004449">
    <property type="entry name" value="SixA"/>
</dbReference>
<comment type="caution">
    <text evidence="1">The sequence shown here is derived from an EMBL/GenBank/DDBJ whole genome shotgun (WGS) entry which is preliminary data.</text>
</comment>
<dbReference type="InterPro" id="IPR029033">
    <property type="entry name" value="His_PPase_superfam"/>
</dbReference>
<proteinExistence type="predicted"/>
<dbReference type="NCBIfam" id="TIGR00249">
    <property type="entry name" value="sixA"/>
    <property type="match status" value="1"/>
</dbReference>
<accession>A0A2N5ZBL9</accession>
<dbReference type="Pfam" id="PF00300">
    <property type="entry name" value="His_Phos_1"/>
    <property type="match status" value="1"/>
</dbReference>
<protein>
    <submittedName>
        <fullName evidence="1">Phosphohistidine phosphatase SixA</fullName>
    </submittedName>
</protein>
<dbReference type="SUPFAM" id="SSF53254">
    <property type="entry name" value="Phosphoglycerate mutase-like"/>
    <property type="match status" value="1"/>
</dbReference>
<dbReference type="GO" id="GO:0005737">
    <property type="term" value="C:cytoplasm"/>
    <property type="evidence" value="ECO:0007669"/>
    <property type="project" value="InterPro"/>
</dbReference>
<dbReference type="InterPro" id="IPR013078">
    <property type="entry name" value="His_Pase_superF_clade-1"/>
</dbReference>
<organism evidence="1 2">
    <name type="scientific">Muiribacterium halophilum</name>
    <dbReference type="NCBI Taxonomy" id="2053465"/>
    <lineage>
        <taxon>Bacteria</taxon>
        <taxon>Candidatus Muiribacteriota</taxon>
        <taxon>Candidatus Muiribacteriia</taxon>
        <taxon>Candidatus Muiribacteriales</taxon>
        <taxon>Candidatus Muiribacteriaceae</taxon>
        <taxon>Candidatus Muiribacterium</taxon>
    </lineage>
</organism>
<sequence>MKLYLVRHGEYENRRGDNILSENGRLATEKAAKIVKDHYKVECNSIFHSTKTRAKETAEIINKIFKTQNGIFEKKGLEPNSNPTPWKKIINEMNESVMIVGHLPFLRKLLSLLIASDVDTDILTFYTSCIVCLEKTSDGSWIIDWCIH</sequence>
<reference evidence="1 2" key="1">
    <citation type="submission" date="2017-11" db="EMBL/GenBank/DDBJ databases">
        <title>Genome-resolved metagenomics identifies genetic mobility, metabolic interactions, and unexpected diversity in perchlorate-reducing communities.</title>
        <authorList>
            <person name="Barnum T.P."/>
            <person name="Figueroa I.A."/>
            <person name="Carlstrom C.I."/>
            <person name="Lucas L.N."/>
            <person name="Engelbrektson A.L."/>
            <person name="Coates J.D."/>
        </authorList>
    </citation>
    <scope>NUCLEOTIDE SEQUENCE [LARGE SCALE GENOMIC DNA]</scope>
    <source>
        <strain evidence="1">BM706</strain>
    </source>
</reference>
<dbReference type="Gene3D" id="3.40.50.1240">
    <property type="entry name" value="Phosphoglycerate mutase-like"/>
    <property type="match status" value="1"/>
</dbReference>
<evidence type="ECO:0000313" key="1">
    <source>
        <dbReference type="EMBL" id="PLX16083.1"/>
    </source>
</evidence>
<dbReference type="AlphaFoldDB" id="A0A2N5ZBL9"/>
<name>A0A2N5ZBL9_MUIH1</name>